<accession>A0ABS5I319</accession>
<evidence type="ECO:0000313" key="3">
    <source>
        <dbReference type="Proteomes" id="UP000811844"/>
    </source>
</evidence>
<reference evidence="2 3" key="1">
    <citation type="submission" date="2020-02" db="EMBL/GenBank/DDBJ databases">
        <title>Shewanella WXL01 sp. nov., a marine bacterium isolated from green algae in Luhuitou Fringing Reef (Northern South China Sea).</title>
        <authorList>
            <person name="Wang X."/>
        </authorList>
    </citation>
    <scope>NUCLEOTIDE SEQUENCE [LARGE SCALE GENOMIC DNA]</scope>
    <source>
        <strain evidence="2 3">MCCC 1A01895</strain>
    </source>
</reference>
<gene>
    <name evidence="2" type="ORF">G3R48_09480</name>
</gene>
<feature type="domain" description="Polysaccharide pyruvyl transferase" evidence="1">
    <location>
        <begin position="13"/>
        <end position="324"/>
    </location>
</feature>
<protein>
    <recommendedName>
        <fullName evidence="1">Polysaccharide pyruvyl transferase domain-containing protein</fullName>
    </recommendedName>
</protein>
<dbReference type="RefSeq" id="WP_153662742.1">
    <property type="nucleotide sequence ID" value="NZ_JAAIKR010000008.1"/>
</dbReference>
<evidence type="ECO:0000259" key="1">
    <source>
        <dbReference type="Pfam" id="PF04230"/>
    </source>
</evidence>
<comment type="caution">
    <text evidence="2">The sequence shown here is derived from an EMBL/GenBank/DDBJ whole genome shotgun (WGS) entry which is preliminary data.</text>
</comment>
<dbReference type="EMBL" id="JAAIKR010000008">
    <property type="protein sequence ID" value="MBR9728208.1"/>
    <property type="molecule type" value="Genomic_DNA"/>
</dbReference>
<organism evidence="2 3">
    <name type="scientific">Shewanella intestini</name>
    <dbReference type="NCBI Taxonomy" id="2017544"/>
    <lineage>
        <taxon>Bacteria</taxon>
        <taxon>Pseudomonadati</taxon>
        <taxon>Pseudomonadota</taxon>
        <taxon>Gammaproteobacteria</taxon>
        <taxon>Alteromonadales</taxon>
        <taxon>Shewanellaceae</taxon>
        <taxon>Shewanella</taxon>
    </lineage>
</organism>
<name>A0ABS5I319_9GAMM</name>
<keyword evidence="3" id="KW-1185">Reference proteome</keyword>
<dbReference type="PANTHER" id="PTHR36836:SF1">
    <property type="entry name" value="COLANIC ACID BIOSYNTHESIS PROTEIN WCAK"/>
    <property type="match status" value="1"/>
</dbReference>
<evidence type="ECO:0000313" key="2">
    <source>
        <dbReference type="EMBL" id="MBR9728208.1"/>
    </source>
</evidence>
<proteinExistence type="predicted"/>
<dbReference type="InterPro" id="IPR007345">
    <property type="entry name" value="Polysacch_pyruvyl_Trfase"/>
</dbReference>
<sequence>MKIGILGVGYSLNVGDQLIAKSLGVSINSIGQHEIEYYDLHHGRYHIDYQHKPYDFTNYTFPKEKNRSYYIRFAYNLFKVKKIPKDDFEKFIEEKDLIIIGGGHLLIDNFGDFLIKLSVYCSILRKNKKRYIFWSVGVGKEFSLFSRYILKGVTKNIPVYVRDLGSLNNLINNGVLHAKNTYDAAISSACIEFKAESVVRPNRSVTLFIMDTNECKRHSDFKLDRNETAKWWIDVIGSMLERFDTIYVSNNGSISDVYYINNIVRPLCSENGYPSERIVFNEKASSYKDVLRYSEQSDFIVAQRLHSILPCLARKKRVVAIEWDKKVKNILDSLGACGNLISFDYPSDQVVNLVTESKVYSLDENVSEYNAMLFKLLAGEPF</sequence>
<dbReference type="PANTHER" id="PTHR36836">
    <property type="entry name" value="COLANIC ACID BIOSYNTHESIS PROTEIN WCAK"/>
    <property type="match status" value="1"/>
</dbReference>
<dbReference type="Pfam" id="PF04230">
    <property type="entry name" value="PS_pyruv_trans"/>
    <property type="match status" value="1"/>
</dbReference>
<dbReference type="Proteomes" id="UP000811844">
    <property type="component" value="Unassembled WGS sequence"/>
</dbReference>